<evidence type="ECO:0000256" key="2">
    <source>
        <dbReference type="SAM" id="SignalP"/>
    </source>
</evidence>
<dbReference type="InterPro" id="IPR036116">
    <property type="entry name" value="FN3_sf"/>
</dbReference>
<dbReference type="PROSITE" id="PS50853">
    <property type="entry name" value="FN3"/>
    <property type="match status" value="1"/>
</dbReference>
<dbReference type="InterPro" id="IPR003961">
    <property type="entry name" value="FN3_dom"/>
</dbReference>
<accession>A0A0C3GPU0</accession>
<dbReference type="STRING" id="913774.A0A0C3GPU0"/>
<keyword evidence="2" id="KW-0732">Signal</keyword>
<dbReference type="CDD" id="cd00063">
    <property type="entry name" value="FN3"/>
    <property type="match status" value="1"/>
</dbReference>
<dbReference type="InterPro" id="IPR013783">
    <property type="entry name" value="Ig-like_fold"/>
</dbReference>
<reference evidence="4 5" key="1">
    <citation type="submission" date="2014-04" db="EMBL/GenBank/DDBJ databases">
        <authorList>
            <consortium name="DOE Joint Genome Institute"/>
            <person name="Kuo A."/>
            <person name="Martino E."/>
            <person name="Perotto S."/>
            <person name="Kohler A."/>
            <person name="Nagy L.G."/>
            <person name="Floudas D."/>
            <person name="Copeland A."/>
            <person name="Barry K.W."/>
            <person name="Cichocki N."/>
            <person name="Veneault-Fourrey C."/>
            <person name="LaButti K."/>
            <person name="Lindquist E.A."/>
            <person name="Lipzen A."/>
            <person name="Lundell T."/>
            <person name="Morin E."/>
            <person name="Murat C."/>
            <person name="Sun H."/>
            <person name="Tunlid A."/>
            <person name="Henrissat B."/>
            <person name="Grigoriev I.V."/>
            <person name="Hibbett D.S."/>
            <person name="Martin F."/>
            <person name="Nordberg H.P."/>
            <person name="Cantor M.N."/>
            <person name="Hua S.X."/>
        </authorList>
    </citation>
    <scope>NUCLEOTIDE SEQUENCE [LARGE SCALE GENOMIC DNA]</scope>
    <source>
        <strain evidence="4 5">Zn</strain>
    </source>
</reference>
<dbReference type="Pfam" id="PF00041">
    <property type="entry name" value="fn3"/>
    <property type="match status" value="1"/>
</dbReference>
<gene>
    <name evidence="4" type="ORF">OIDMADRAFT_43905</name>
</gene>
<evidence type="ECO:0000313" key="5">
    <source>
        <dbReference type="Proteomes" id="UP000054321"/>
    </source>
</evidence>
<organism evidence="4 5">
    <name type="scientific">Oidiodendron maius (strain Zn)</name>
    <dbReference type="NCBI Taxonomy" id="913774"/>
    <lineage>
        <taxon>Eukaryota</taxon>
        <taxon>Fungi</taxon>
        <taxon>Dikarya</taxon>
        <taxon>Ascomycota</taxon>
        <taxon>Pezizomycotina</taxon>
        <taxon>Leotiomycetes</taxon>
        <taxon>Leotiomycetes incertae sedis</taxon>
        <taxon>Myxotrichaceae</taxon>
        <taxon>Oidiodendron</taxon>
    </lineage>
</organism>
<feature type="chain" id="PRO_5002177796" description="Fibronectin type-III domain-containing protein" evidence="2">
    <location>
        <begin position="26"/>
        <end position="1112"/>
    </location>
</feature>
<sequence length="1112" mass="121595">MFLVQSAVTCCALFWLLHRAWLTLWKPVPELISILGVEVPDAPAVSLAGIKSDAVTLHWTKPGVNKPVTKYLIQVNGVNVGESSRLETAITVTGLKPGHFYNVRVIAVGPNNFQAGGGVIRLRTYGRDGRPQLPNGRTSSNHSVEDQNGSDSGDESLGVRSSSVGLEAAPILDGVQAMVREQPIGNHPVQRRNTGGRKHSPSNAADHMPPANAVSDHSEESMQQLTERFEVIRRDIEDLTVQISKDAEEFKSQMLDLMRERDEKRQALKEKEEASEKLKKEVHNSERTNRQAQNRKTQKEKILREKQSDRTRMQEDLVRWKNEIEDMKIERELWQKEREKLDATKDAKAEELRAAIRKRQRLLNGLEEEIRVKGLQIKELEEERKNLPGGEDDEESRECDAAEAQSNLEWEIKERELAAQLHTQSLHLRQLQAEFHGQQALYAALSVRQPNNPLMYQGNSSAVDLDPGSNQGKTKSRRSRNRKSRTNTISAPIAGYPITDSQFPSASIYNSLNNPNPPAFAPGPYFDLSNDTAMVPLLGQLNMSEADVRALTAGAPLSPTATALLPSNIFTDDDPPSPRDEALTPFGPTLYSSQGISNQDDHPQSPGSSSRSASLMSSPQASSHNLAIYGVSARDYGAEADKRSLNSPRTVDYRNALGLPSGPNASKGFGNIFTFSRARGKTAGEDGHALGSLRYGQSASFPRSTDEPESINNRSRRISFSSGWNVMPSFLTRNSPAGEAAAGNGPAPARSLEARRRRAFNMFGSNLDDPSRLFSDRDPSSPRPVSIASSDLPRPSTDSAPFGWPATDGHVINRNSPLATNWSVNVLHPWSANPSRRPSMQHGSTTGATSGIASDDDEFLPPETGQSSPPPVGVIGTRPPSSQKPVTPRLNPAAPTFKAMFGRSSKADKGKAREKTTELTDDRPPTAETTSPAESRKSRDAPSIRTQDSMAESRDSLEKTSSNTPSDVAQTTQGGKDKESSFRQLLRRKGSSSKFSLSSIRTKDSVRFGSRKGGSSATNSDRNASMERDGSFEEFDETILGRSLESVTSSPLIGSLGSAEGKGKEKEAGTPKEGRINWGRFGLKKDKNKTRESLDVDRSEAETTGTEDEGIV</sequence>
<feature type="region of interest" description="Disordered" evidence="1">
    <location>
        <begin position="453"/>
        <end position="487"/>
    </location>
</feature>
<feature type="compositionally biased region" description="Polar residues" evidence="1">
    <location>
        <begin position="833"/>
        <end position="852"/>
    </location>
</feature>
<feature type="region of interest" description="Disordered" evidence="1">
    <location>
        <begin position="762"/>
        <end position="808"/>
    </location>
</feature>
<keyword evidence="5" id="KW-1185">Reference proteome</keyword>
<evidence type="ECO:0000256" key="1">
    <source>
        <dbReference type="SAM" id="MobiDB-lite"/>
    </source>
</evidence>
<feature type="compositionally biased region" description="Basic residues" evidence="1">
    <location>
        <begin position="474"/>
        <end position="485"/>
    </location>
</feature>
<dbReference type="HOGENOM" id="CLU_005801_0_0_1"/>
<feature type="compositionally biased region" description="Basic and acidic residues" evidence="1">
    <location>
        <begin position="1083"/>
        <end position="1101"/>
    </location>
</feature>
<feature type="domain" description="Fibronectin type-III" evidence="3">
    <location>
        <begin position="39"/>
        <end position="127"/>
    </location>
</feature>
<feature type="compositionally biased region" description="Polar residues" evidence="1">
    <location>
        <begin position="135"/>
        <end position="151"/>
    </location>
</feature>
<dbReference type="Proteomes" id="UP000054321">
    <property type="component" value="Unassembled WGS sequence"/>
</dbReference>
<feature type="region of interest" description="Disordered" evidence="1">
    <location>
        <begin position="185"/>
        <end position="215"/>
    </location>
</feature>
<feature type="signal peptide" evidence="2">
    <location>
        <begin position="1"/>
        <end position="25"/>
    </location>
</feature>
<feature type="compositionally biased region" description="Polar residues" evidence="1">
    <location>
        <begin position="453"/>
        <end position="472"/>
    </location>
</feature>
<name>A0A0C3GPU0_OIDMZ</name>
<feature type="compositionally biased region" description="Basic and acidic residues" evidence="1">
    <location>
        <begin position="769"/>
        <end position="780"/>
    </location>
</feature>
<feature type="compositionally biased region" description="Basic and acidic residues" evidence="1">
    <location>
        <begin position="905"/>
        <end position="925"/>
    </location>
</feature>
<protein>
    <recommendedName>
        <fullName evidence="3">Fibronectin type-III domain-containing protein</fullName>
    </recommendedName>
</protein>
<feature type="region of interest" description="Disordered" evidence="1">
    <location>
        <begin position="833"/>
        <end position="1112"/>
    </location>
</feature>
<dbReference type="PANTHER" id="PTHR23159:SF60">
    <property type="entry name" value="SPINDLE ASSEMBLY ABNORMAL PROTEIN 4"/>
    <property type="match status" value="1"/>
</dbReference>
<feature type="region of interest" description="Disordered" evidence="1">
    <location>
        <begin position="124"/>
        <end position="161"/>
    </location>
</feature>
<dbReference type="EMBL" id="KN832881">
    <property type="protein sequence ID" value="KIM98035.1"/>
    <property type="molecule type" value="Genomic_DNA"/>
</dbReference>
<dbReference type="AlphaFoldDB" id="A0A0C3GPU0"/>
<feature type="region of interest" description="Disordered" evidence="1">
    <location>
        <begin position="565"/>
        <end position="621"/>
    </location>
</feature>
<evidence type="ECO:0000313" key="4">
    <source>
        <dbReference type="EMBL" id="KIM98035.1"/>
    </source>
</evidence>
<dbReference type="Gene3D" id="2.60.40.10">
    <property type="entry name" value="Immunoglobulins"/>
    <property type="match status" value="1"/>
</dbReference>
<dbReference type="PANTHER" id="PTHR23159">
    <property type="entry name" value="CENTROSOMAL PROTEIN 2"/>
    <property type="match status" value="1"/>
</dbReference>
<feature type="compositionally biased region" description="Low complexity" evidence="1">
    <location>
        <begin position="604"/>
        <end position="621"/>
    </location>
</feature>
<dbReference type="OrthoDB" id="5572782at2759"/>
<feature type="compositionally biased region" description="Basic and acidic residues" evidence="1">
    <location>
        <begin position="297"/>
        <end position="309"/>
    </location>
</feature>
<feature type="compositionally biased region" description="Basic and acidic residues" evidence="1">
    <location>
        <begin position="1061"/>
        <end position="1075"/>
    </location>
</feature>
<feature type="compositionally biased region" description="Polar residues" evidence="1">
    <location>
        <begin position="959"/>
        <end position="974"/>
    </location>
</feature>
<feature type="compositionally biased region" description="Basic and acidic residues" evidence="1">
    <location>
        <begin position="263"/>
        <end position="289"/>
    </location>
</feature>
<dbReference type="InParanoid" id="A0A0C3GPU0"/>
<reference evidence="5" key="2">
    <citation type="submission" date="2015-01" db="EMBL/GenBank/DDBJ databases">
        <title>Evolutionary Origins and Diversification of the Mycorrhizal Mutualists.</title>
        <authorList>
            <consortium name="DOE Joint Genome Institute"/>
            <consortium name="Mycorrhizal Genomics Consortium"/>
            <person name="Kohler A."/>
            <person name="Kuo A."/>
            <person name="Nagy L.G."/>
            <person name="Floudas D."/>
            <person name="Copeland A."/>
            <person name="Barry K.W."/>
            <person name="Cichocki N."/>
            <person name="Veneault-Fourrey C."/>
            <person name="LaButti K."/>
            <person name="Lindquist E.A."/>
            <person name="Lipzen A."/>
            <person name="Lundell T."/>
            <person name="Morin E."/>
            <person name="Murat C."/>
            <person name="Riley R."/>
            <person name="Ohm R."/>
            <person name="Sun H."/>
            <person name="Tunlid A."/>
            <person name="Henrissat B."/>
            <person name="Grigoriev I.V."/>
            <person name="Hibbett D.S."/>
            <person name="Martin F."/>
        </authorList>
    </citation>
    <scope>NUCLEOTIDE SEQUENCE [LARGE SCALE GENOMIC DNA]</scope>
    <source>
        <strain evidence="5">Zn</strain>
    </source>
</reference>
<feature type="compositionally biased region" description="Polar residues" evidence="1">
    <location>
        <begin position="1013"/>
        <end position="1023"/>
    </location>
</feature>
<dbReference type="SUPFAM" id="SSF49265">
    <property type="entry name" value="Fibronectin type III"/>
    <property type="match status" value="1"/>
</dbReference>
<dbReference type="SMART" id="SM00060">
    <property type="entry name" value="FN3"/>
    <property type="match status" value="1"/>
</dbReference>
<feature type="region of interest" description="Disordered" evidence="1">
    <location>
        <begin position="263"/>
        <end position="309"/>
    </location>
</feature>
<proteinExistence type="predicted"/>
<evidence type="ECO:0000259" key="3">
    <source>
        <dbReference type="PROSITE" id="PS50853"/>
    </source>
</evidence>